<accession>A0A0C3CLU4</accession>
<dbReference type="Pfam" id="PF05368">
    <property type="entry name" value="NmrA"/>
    <property type="match status" value="1"/>
</dbReference>
<dbReference type="STRING" id="913774.A0A0C3CLU4"/>
<keyword evidence="3" id="KW-0560">Oxidoreductase</keyword>
<comment type="similarity">
    <text evidence="1">Belongs to the NmrA-type oxidoreductase family.</text>
</comment>
<evidence type="ECO:0000256" key="2">
    <source>
        <dbReference type="ARBA" id="ARBA00022857"/>
    </source>
</evidence>
<reference evidence="5 6" key="1">
    <citation type="submission" date="2014-04" db="EMBL/GenBank/DDBJ databases">
        <authorList>
            <consortium name="DOE Joint Genome Institute"/>
            <person name="Kuo A."/>
            <person name="Martino E."/>
            <person name="Perotto S."/>
            <person name="Kohler A."/>
            <person name="Nagy L.G."/>
            <person name="Floudas D."/>
            <person name="Copeland A."/>
            <person name="Barry K.W."/>
            <person name="Cichocki N."/>
            <person name="Veneault-Fourrey C."/>
            <person name="LaButti K."/>
            <person name="Lindquist E.A."/>
            <person name="Lipzen A."/>
            <person name="Lundell T."/>
            <person name="Morin E."/>
            <person name="Murat C."/>
            <person name="Sun H."/>
            <person name="Tunlid A."/>
            <person name="Henrissat B."/>
            <person name="Grigoriev I.V."/>
            <person name="Hibbett D.S."/>
            <person name="Martin F."/>
            <person name="Nordberg H.P."/>
            <person name="Cantor M.N."/>
            <person name="Hua S.X."/>
        </authorList>
    </citation>
    <scope>NUCLEOTIDE SEQUENCE [LARGE SCALE GENOMIC DNA]</scope>
    <source>
        <strain evidence="5 6">Zn</strain>
    </source>
</reference>
<dbReference type="GO" id="GO:0016491">
    <property type="term" value="F:oxidoreductase activity"/>
    <property type="evidence" value="ECO:0007669"/>
    <property type="project" value="UniProtKB-KW"/>
</dbReference>
<keyword evidence="6" id="KW-1185">Reference proteome</keyword>
<evidence type="ECO:0000313" key="5">
    <source>
        <dbReference type="EMBL" id="KIM99993.1"/>
    </source>
</evidence>
<gene>
    <name evidence="5" type="ORF">OIDMADRAFT_42879</name>
</gene>
<dbReference type="HOGENOM" id="CLU_007383_8_4_1"/>
<evidence type="ECO:0000313" key="6">
    <source>
        <dbReference type="Proteomes" id="UP000054321"/>
    </source>
</evidence>
<evidence type="ECO:0000256" key="1">
    <source>
        <dbReference type="ARBA" id="ARBA00006328"/>
    </source>
</evidence>
<organism evidence="5 6">
    <name type="scientific">Oidiodendron maius (strain Zn)</name>
    <dbReference type="NCBI Taxonomy" id="913774"/>
    <lineage>
        <taxon>Eukaryota</taxon>
        <taxon>Fungi</taxon>
        <taxon>Dikarya</taxon>
        <taxon>Ascomycota</taxon>
        <taxon>Pezizomycotina</taxon>
        <taxon>Leotiomycetes</taxon>
        <taxon>Leotiomycetes incertae sedis</taxon>
        <taxon>Myxotrichaceae</taxon>
        <taxon>Oidiodendron</taxon>
    </lineage>
</organism>
<proteinExistence type="inferred from homology"/>
<dbReference type="Proteomes" id="UP000054321">
    <property type="component" value="Unassembled WGS sequence"/>
</dbReference>
<evidence type="ECO:0000256" key="3">
    <source>
        <dbReference type="ARBA" id="ARBA00023002"/>
    </source>
</evidence>
<feature type="domain" description="NmrA-like" evidence="4">
    <location>
        <begin position="19"/>
        <end position="223"/>
    </location>
</feature>
<dbReference type="Gene3D" id="3.40.50.720">
    <property type="entry name" value="NAD(P)-binding Rossmann-like Domain"/>
    <property type="match status" value="1"/>
</dbReference>
<dbReference type="InterPro" id="IPR008030">
    <property type="entry name" value="NmrA-like"/>
</dbReference>
<keyword evidence="2" id="KW-0521">NADP</keyword>
<dbReference type="PANTHER" id="PTHR42748:SF30">
    <property type="entry name" value="NMRA-LIKE DOMAIN-CONTAINING PROTEIN"/>
    <property type="match status" value="1"/>
</dbReference>
<dbReference type="PANTHER" id="PTHR42748">
    <property type="entry name" value="NITROGEN METABOLITE REPRESSION PROTEIN NMRA FAMILY MEMBER"/>
    <property type="match status" value="1"/>
</dbReference>
<protein>
    <recommendedName>
        <fullName evidence="4">NmrA-like domain-containing protein</fullName>
    </recommendedName>
</protein>
<dbReference type="AlphaFoldDB" id="A0A0C3CLU4"/>
<sequence>MAPKFLITGATGVQGGATAQAGAILFQGDFDDTTAIKAAITGASGIFLNPFPTMDPELSVRQAQNFIDAAIASKTIKTIVLSTAFFTAARDTIWGSTDPHRGLQHYYNQKIAIEGAVKSSGLQNYTILRPCFLMQNYLLPQAAFLNPELSSEGVLAHIYDKGRKMPHLDAEDVGKFAAAALLNPGKFRGEEIELGNENLTVEEVAAMMKLATGKDVGIRKRSEEEAKRVWNQNPSLRFQGLANEVDLSMDGAALGKKYGIPLNSFEEFLTREREVLIETIAK</sequence>
<dbReference type="GO" id="GO:0005634">
    <property type="term" value="C:nucleus"/>
    <property type="evidence" value="ECO:0007669"/>
    <property type="project" value="TreeGrafter"/>
</dbReference>
<reference evidence="6" key="2">
    <citation type="submission" date="2015-01" db="EMBL/GenBank/DDBJ databases">
        <title>Evolutionary Origins and Diversification of the Mycorrhizal Mutualists.</title>
        <authorList>
            <consortium name="DOE Joint Genome Institute"/>
            <consortium name="Mycorrhizal Genomics Consortium"/>
            <person name="Kohler A."/>
            <person name="Kuo A."/>
            <person name="Nagy L.G."/>
            <person name="Floudas D."/>
            <person name="Copeland A."/>
            <person name="Barry K.W."/>
            <person name="Cichocki N."/>
            <person name="Veneault-Fourrey C."/>
            <person name="LaButti K."/>
            <person name="Lindquist E.A."/>
            <person name="Lipzen A."/>
            <person name="Lundell T."/>
            <person name="Morin E."/>
            <person name="Murat C."/>
            <person name="Riley R."/>
            <person name="Ohm R."/>
            <person name="Sun H."/>
            <person name="Tunlid A."/>
            <person name="Henrissat B."/>
            <person name="Grigoriev I.V."/>
            <person name="Hibbett D.S."/>
            <person name="Martin F."/>
        </authorList>
    </citation>
    <scope>NUCLEOTIDE SEQUENCE [LARGE SCALE GENOMIC DNA]</scope>
    <source>
        <strain evidence="6">Zn</strain>
    </source>
</reference>
<dbReference type="EMBL" id="KN832878">
    <property type="protein sequence ID" value="KIM99993.1"/>
    <property type="molecule type" value="Genomic_DNA"/>
</dbReference>
<name>A0A0C3CLU4_OIDMZ</name>
<dbReference type="InterPro" id="IPR036291">
    <property type="entry name" value="NAD(P)-bd_dom_sf"/>
</dbReference>
<evidence type="ECO:0000259" key="4">
    <source>
        <dbReference type="Pfam" id="PF05368"/>
    </source>
</evidence>
<dbReference type="InterPro" id="IPR051164">
    <property type="entry name" value="NmrA-like_oxidored"/>
</dbReference>
<dbReference type="OrthoDB" id="3358371at2759"/>
<dbReference type="SUPFAM" id="SSF51735">
    <property type="entry name" value="NAD(P)-binding Rossmann-fold domains"/>
    <property type="match status" value="1"/>
</dbReference>
<dbReference type="InParanoid" id="A0A0C3CLU4"/>